<dbReference type="PROSITE" id="PS51257">
    <property type="entry name" value="PROKAR_LIPOPROTEIN"/>
    <property type="match status" value="1"/>
</dbReference>
<dbReference type="Proteomes" id="UP000001822">
    <property type="component" value="Chromosome"/>
</dbReference>
<dbReference type="OrthoDB" id="9764164at2"/>
<sequence length="448" mass="46716">MKKYKNSLYVLALCGTMAACKPHIEEPSIDKGSLDVTKYVAVGNSITSGYADNALYYDGQQVSFANLLSGQFSKIGGGEFKQPLVSQTSVGVGSTGGARLKLALKTDCLGNTSLSPVPVAASGDLSIFGNIYSSAGPFNNMGVPGAKSVTTIYHGYGNPGNGLGKFNPFFTRMASNPATASILQDAMAQNPTFFTLFIGSNDVLLYALAGAANDSITPVAGGPGVGFDASMDAIVNTLVSGGAKGAIGNVPDITSLPYFTTVPYNGLVLTSQAQVDALNTAYTPFGITFHLGQNPFIIADAAAPGGRRQITSSEYVLLSVPQDSLKCNQWGSAKPIPNQYILTASEISNIRTAITNYNSKIKNLAAAHGLAFVDVNSFLMMAETGITYNGINLNTTFVSGGAFSLDGVHLTPIGNAMLANEFIKSINMTYGSTLPLIDATKYSGVKFP</sequence>
<keyword evidence="2" id="KW-1185">Reference proteome</keyword>
<dbReference type="GO" id="GO:0016788">
    <property type="term" value="F:hydrolase activity, acting on ester bonds"/>
    <property type="evidence" value="ECO:0007669"/>
    <property type="project" value="UniProtKB-ARBA"/>
</dbReference>
<protein>
    <recommendedName>
        <fullName evidence="3">G-D-S-L family lipolytic protein</fullName>
    </recommendedName>
</protein>
<dbReference type="InterPro" id="IPR036514">
    <property type="entry name" value="SGNH_hydro_sf"/>
</dbReference>
<evidence type="ECO:0000313" key="2">
    <source>
        <dbReference type="Proteomes" id="UP000001822"/>
    </source>
</evidence>
<reference evidence="1 2" key="1">
    <citation type="journal article" date="2007" name="Appl. Environ. Microbiol.">
        <title>Genome sequence of the cellulolytic gliding bacterium Cytophaga hutchinsonii.</title>
        <authorList>
            <person name="Xie G."/>
            <person name="Bruce D.C."/>
            <person name="Challacombe J.F."/>
            <person name="Chertkov O."/>
            <person name="Detter J.C."/>
            <person name="Gilna P."/>
            <person name="Han C.S."/>
            <person name="Lucas S."/>
            <person name="Misra M."/>
            <person name="Myers G.L."/>
            <person name="Richardson P."/>
            <person name="Tapia R."/>
            <person name="Thayer N."/>
            <person name="Thompson L.S."/>
            <person name="Brettin T.S."/>
            <person name="Henrissat B."/>
            <person name="Wilson D.B."/>
            <person name="McBride M.J."/>
        </authorList>
    </citation>
    <scope>NUCLEOTIDE SEQUENCE [LARGE SCALE GENOMIC DNA]</scope>
    <source>
        <strain evidence="2">ATCC 33406 / DSM 1761 / CIP 103989 / NBRC 15051 / NCIMB 9469 / D465</strain>
    </source>
</reference>
<organism evidence="1 2">
    <name type="scientific">Cytophaga hutchinsonii (strain ATCC 33406 / DSM 1761 / CIP 103989 / NBRC 15051 / NCIMB 9469 / D465)</name>
    <dbReference type="NCBI Taxonomy" id="269798"/>
    <lineage>
        <taxon>Bacteria</taxon>
        <taxon>Pseudomonadati</taxon>
        <taxon>Bacteroidota</taxon>
        <taxon>Cytophagia</taxon>
        <taxon>Cytophagales</taxon>
        <taxon>Cytophagaceae</taxon>
        <taxon>Cytophaga</taxon>
    </lineage>
</organism>
<dbReference type="AlphaFoldDB" id="A0A6N4SVZ6"/>
<name>A0A6N4SVZ6_CYTH3</name>
<accession>A0A6N4SVZ6</accession>
<evidence type="ECO:0008006" key="3">
    <source>
        <dbReference type="Google" id="ProtNLM"/>
    </source>
</evidence>
<dbReference type="SUPFAM" id="SSF52266">
    <property type="entry name" value="SGNH hydrolase"/>
    <property type="match status" value="1"/>
</dbReference>
<proteinExistence type="predicted"/>
<dbReference type="EMBL" id="CP000383">
    <property type="protein sequence ID" value="ABG60755.1"/>
    <property type="molecule type" value="Genomic_DNA"/>
</dbReference>
<gene>
    <name evidence="1" type="ordered locus">CHU_3522</name>
</gene>
<evidence type="ECO:0000313" key="1">
    <source>
        <dbReference type="EMBL" id="ABG60755.1"/>
    </source>
</evidence>
<dbReference type="Gene3D" id="3.40.50.1110">
    <property type="entry name" value="SGNH hydrolase"/>
    <property type="match status" value="2"/>
</dbReference>
<dbReference type="KEGG" id="chu:CHU_3522"/>
<dbReference type="RefSeq" id="WP_011586862.1">
    <property type="nucleotide sequence ID" value="NC_008255.1"/>
</dbReference>